<sequence>MLACDSVFSFCTSNFAIDSDIKETSGVAEGTQRLRLQSLCIKPLTPSLEPVAVLLFIRVAQFVGKYEAVDVIGLLISTLKVVSSCVAWCIF</sequence>
<accession>A0AAN9XIW3</accession>
<gene>
    <name evidence="1" type="ORF">VNO78_22323</name>
</gene>
<evidence type="ECO:0000313" key="1">
    <source>
        <dbReference type="EMBL" id="KAK7393759.1"/>
    </source>
</evidence>
<keyword evidence="2" id="KW-1185">Reference proteome</keyword>
<comment type="caution">
    <text evidence="1">The sequence shown here is derived from an EMBL/GenBank/DDBJ whole genome shotgun (WGS) entry which is preliminary data.</text>
</comment>
<name>A0AAN9XIW3_PSOTE</name>
<organism evidence="1 2">
    <name type="scientific">Psophocarpus tetragonolobus</name>
    <name type="common">Winged bean</name>
    <name type="synonym">Dolichos tetragonolobus</name>
    <dbReference type="NCBI Taxonomy" id="3891"/>
    <lineage>
        <taxon>Eukaryota</taxon>
        <taxon>Viridiplantae</taxon>
        <taxon>Streptophyta</taxon>
        <taxon>Embryophyta</taxon>
        <taxon>Tracheophyta</taxon>
        <taxon>Spermatophyta</taxon>
        <taxon>Magnoliopsida</taxon>
        <taxon>eudicotyledons</taxon>
        <taxon>Gunneridae</taxon>
        <taxon>Pentapetalae</taxon>
        <taxon>rosids</taxon>
        <taxon>fabids</taxon>
        <taxon>Fabales</taxon>
        <taxon>Fabaceae</taxon>
        <taxon>Papilionoideae</taxon>
        <taxon>50 kb inversion clade</taxon>
        <taxon>NPAAA clade</taxon>
        <taxon>indigoferoid/millettioid clade</taxon>
        <taxon>Phaseoleae</taxon>
        <taxon>Psophocarpus</taxon>
    </lineage>
</organism>
<reference evidence="1 2" key="1">
    <citation type="submission" date="2024-01" db="EMBL/GenBank/DDBJ databases">
        <title>The genomes of 5 underutilized Papilionoideae crops provide insights into root nodulation and disease resistanc.</title>
        <authorList>
            <person name="Jiang F."/>
        </authorList>
    </citation>
    <scope>NUCLEOTIDE SEQUENCE [LARGE SCALE GENOMIC DNA]</scope>
    <source>
        <strain evidence="1">DUOXIRENSHENG_FW03</strain>
        <tissue evidence="1">Leaves</tissue>
    </source>
</reference>
<proteinExistence type="predicted"/>
<dbReference type="AlphaFoldDB" id="A0AAN9XIW3"/>
<protein>
    <submittedName>
        <fullName evidence="1">Uncharacterized protein</fullName>
    </submittedName>
</protein>
<dbReference type="Proteomes" id="UP001386955">
    <property type="component" value="Unassembled WGS sequence"/>
</dbReference>
<dbReference type="EMBL" id="JAYMYS010000005">
    <property type="protein sequence ID" value="KAK7393759.1"/>
    <property type="molecule type" value="Genomic_DNA"/>
</dbReference>
<evidence type="ECO:0000313" key="2">
    <source>
        <dbReference type="Proteomes" id="UP001386955"/>
    </source>
</evidence>